<dbReference type="PANTHER" id="PTHR42790">
    <property type="entry name" value="AMINOTRANSFERASE"/>
    <property type="match status" value="1"/>
</dbReference>
<reference evidence="7 8" key="2">
    <citation type="submission" date="2019-03" db="EMBL/GenBank/DDBJ databases">
        <title>Long-read sequencing reveals hyperdense prophage content in a complex bacterial symbiont genome.</title>
        <authorList>
            <person name="Frost C.L."/>
            <person name="Siozios S."/>
            <person name="Nadal-Jimenez P."/>
            <person name="Brockhurst M.A."/>
            <person name="King K.C."/>
            <person name="Darby A.C."/>
            <person name="Hurst G.D.D."/>
        </authorList>
    </citation>
    <scope>NUCLEOTIDE SEQUENCE [LARGE SCALE GENOMIC DNA]</scope>
    <source>
        <strain evidence="7 8">FIN</strain>
    </source>
</reference>
<dbReference type="GO" id="GO:1901605">
    <property type="term" value="P:alpha-amino acid metabolic process"/>
    <property type="evidence" value="ECO:0007669"/>
    <property type="project" value="TreeGrafter"/>
</dbReference>
<dbReference type="Proteomes" id="UP000295134">
    <property type="component" value="Chromosome"/>
</dbReference>
<dbReference type="Pfam" id="PF00155">
    <property type="entry name" value="Aminotran_1_2"/>
    <property type="match status" value="1"/>
</dbReference>
<evidence type="ECO:0000259" key="5">
    <source>
        <dbReference type="Pfam" id="PF00155"/>
    </source>
</evidence>
<reference evidence="6" key="1">
    <citation type="journal article" date="2010" name="Insect Mol. Biol.">
        <title>The draft genome sequence of Arsenophonus nasoniae, son-killer bacterium of Nasonia vitripennis, reveals genes associated with virulence and symbiosis.</title>
        <authorList>
            <person name="Wilkes T."/>
            <person name="Darby A.C."/>
            <person name="Choi J."/>
            <person name="Colborne J.K."/>
            <person name="Werren J.H."/>
            <person name="Hurst G.D.D."/>
        </authorList>
    </citation>
    <scope>NUCLEOTIDE SEQUENCE</scope>
</reference>
<keyword evidence="4" id="KW-0663">Pyridoxal phosphate</keyword>
<dbReference type="EC" id="2.6.1.66" evidence="7"/>
<keyword evidence="6" id="KW-0670">Pyruvate</keyword>
<dbReference type="GO" id="GO:0009042">
    <property type="term" value="F:valine-pyruvate transaminase activity"/>
    <property type="evidence" value="ECO:0007669"/>
    <property type="project" value="UniProtKB-EC"/>
</dbReference>
<keyword evidence="3 6" id="KW-0808">Transferase</keyword>
<keyword evidence="2 6" id="KW-0032">Aminotransferase</keyword>
<feature type="domain" description="Aminotransferase class I/classII large" evidence="5">
    <location>
        <begin position="192"/>
        <end position="406"/>
    </location>
</feature>
<dbReference type="InterPro" id="IPR050859">
    <property type="entry name" value="Class-I_PLP-dep_aminotransf"/>
</dbReference>
<proteinExistence type="predicted"/>
<dbReference type="SUPFAM" id="SSF53383">
    <property type="entry name" value="PLP-dependent transferases"/>
    <property type="match status" value="1"/>
</dbReference>
<evidence type="ECO:0000256" key="4">
    <source>
        <dbReference type="ARBA" id="ARBA00022898"/>
    </source>
</evidence>
<evidence type="ECO:0000256" key="2">
    <source>
        <dbReference type="ARBA" id="ARBA00022576"/>
    </source>
</evidence>
<protein>
    <submittedName>
        <fullName evidence="6">Valine--pyruvate aminotransferase</fullName>
        <ecNumber evidence="7">2.6.1.66</ecNumber>
    </submittedName>
</protein>
<evidence type="ECO:0000313" key="8">
    <source>
        <dbReference type="Proteomes" id="UP000295134"/>
    </source>
</evidence>
<dbReference type="GO" id="GO:0030170">
    <property type="term" value="F:pyridoxal phosphate binding"/>
    <property type="evidence" value="ECO:0007669"/>
    <property type="project" value="InterPro"/>
</dbReference>
<dbReference type="EMBL" id="FN545258">
    <property type="protein sequence ID" value="CBA75870.1"/>
    <property type="molecule type" value="Genomic_DNA"/>
</dbReference>
<dbReference type="CDD" id="cd00609">
    <property type="entry name" value="AAT_like"/>
    <property type="match status" value="1"/>
</dbReference>
<dbReference type="AlphaFoldDB" id="D2U3G6"/>
<dbReference type="InterPro" id="IPR015421">
    <property type="entry name" value="PyrdxlP-dep_Trfase_major"/>
</dbReference>
<organism evidence="6">
    <name type="scientific">Arsenophonus nasoniae</name>
    <name type="common">son-killer infecting Nasonia vitripennis</name>
    <dbReference type="NCBI Taxonomy" id="638"/>
    <lineage>
        <taxon>Bacteria</taxon>
        <taxon>Pseudomonadati</taxon>
        <taxon>Pseudomonadota</taxon>
        <taxon>Gammaproteobacteria</taxon>
        <taxon>Enterobacterales</taxon>
        <taxon>Morganellaceae</taxon>
        <taxon>Arsenophonus</taxon>
    </lineage>
</organism>
<comment type="cofactor">
    <cofactor evidence="1">
        <name>pyridoxal 5'-phosphate</name>
        <dbReference type="ChEBI" id="CHEBI:597326"/>
    </cofactor>
</comment>
<dbReference type="NCBIfam" id="NF006966">
    <property type="entry name" value="PRK09440.1-4"/>
    <property type="match status" value="1"/>
</dbReference>
<dbReference type="InterPro" id="IPR015424">
    <property type="entry name" value="PyrdxlP-dep_Trfase"/>
</dbReference>
<dbReference type="KEGG" id="ans:ArsFIN_00310"/>
<sequence>MLVCLLVLCIVMKKSMIHSQFGKKFSSSSSISLLMKDLNEGLRTPDVIMLGDGNPAHIPEMDQYFQQLLIDMAKSGQLNEALCNYDGPQGKDAMLQGLANTLNEQIGWNISAKNIALTNGSQSAFFYLFNILAGRCEQGIKRKVLFPLTPEYVGYTDTGLDDDIFVANKPQIDILPSGQFKYRINFGSLKITDDIGVICVSRPTNPTGNVITDEEMMQLDTLAKQHAIPLLIDSAYGIPFPGIIFNQATPIWNENIILSMSLSKLGLPGCRCGIIIANETIISAISNMNGIISLSPGSIGPALMQAILKRNDLLKLSQTVIKPFYQQRVTETIKIIRRYIPESRCLIHKPEGAIFLWLWFKNLPIDSQTLYSRLKKRGVLMVPGDYFFPGLNQYWPHAHQCMRMNYILPLEKIEQGIAILANEIEIAYQ</sequence>
<dbReference type="PANTHER" id="PTHR42790:SF4">
    <property type="entry name" value="VALINE--PYRUVATE AMINOTRANSFERASE"/>
    <property type="match status" value="1"/>
</dbReference>
<dbReference type="FunFam" id="3.40.640.10:FF:000045">
    <property type="entry name" value="Valine--pyruvate aminotransferase"/>
    <property type="match status" value="1"/>
</dbReference>
<evidence type="ECO:0000256" key="3">
    <source>
        <dbReference type="ARBA" id="ARBA00022679"/>
    </source>
</evidence>
<gene>
    <name evidence="6" type="primary">avtA</name>
    <name evidence="6" type="ORF">ARN_31830</name>
    <name evidence="7" type="ORF">ArsFIN_00310</name>
</gene>
<dbReference type="NCBIfam" id="NF006964">
    <property type="entry name" value="PRK09440.1-2"/>
    <property type="match status" value="1"/>
</dbReference>
<dbReference type="GO" id="GO:0005829">
    <property type="term" value="C:cytosol"/>
    <property type="evidence" value="ECO:0007669"/>
    <property type="project" value="TreeGrafter"/>
</dbReference>
<evidence type="ECO:0000313" key="6">
    <source>
        <dbReference type="EMBL" id="CBA75870.1"/>
    </source>
</evidence>
<evidence type="ECO:0000256" key="1">
    <source>
        <dbReference type="ARBA" id="ARBA00001933"/>
    </source>
</evidence>
<dbReference type="InterPro" id="IPR004839">
    <property type="entry name" value="Aminotransferase_I/II_large"/>
</dbReference>
<name>D2U3G6_9GAMM</name>
<dbReference type="NCBIfam" id="NF006967">
    <property type="entry name" value="PRK09440.1-5"/>
    <property type="match status" value="1"/>
</dbReference>
<dbReference type="Gene3D" id="3.40.640.10">
    <property type="entry name" value="Type I PLP-dependent aspartate aminotransferase-like (Major domain)"/>
    <property type="match status" value="1"/>
</dbReference>
<accession>D2U3G6</accession>
<dbReference type="EMBL" id="CP038613">
    <property type="protein sequence ID" value="QBY41513.1"/>
    <property type="molecule type" value="Genomic_DNA"/>
</dbReference>
<evidence type="ECO:0000313" key="7">
    <source>
        <dbReference type="EMBL" id="QBY41513.1"/>
    </source>
</evidence>